<keyword evidence="1" id="KW-0732">Signal</keyword>
<evidence type="ECO:0000313" key="3">
    <source>
        <dbReference type="Proteomes" id="UP000231658"/>
    </source>
</evidence>
<dbReference type="RefSeq" id="WP_069189160.1">
    <property type="nucleotide sequence ID" value="NZ_FLYE01000034.1"/>
</dbReference>
<dbReference type="OrthoDB" id="9807134at2"/>
<organism evidence="2 3">
    <name type="scientific">Candidatus Terasakiella magnetica</name>
    <dbReference type="NCBI Taxonomy" id="1867952"/>
    <lineage>
        <taxon>Bacteria</taxon>
        <taxon>Pseudomonadati</taxon>
        <taxon>Pseudomonadota</taxon>
        <taxon>Alphaproteobacteria</taxon>
        <taxon>Rhodospirillales</taxon>
        <taxon>Terasakiellaceae</taxon>
        <taxon>Terasakiella</taxon>
    </lineage>
</organism>
<name>A0A1C3RIJ6_9PROT</name>
<accession>A0A1C3RIJ6</accession>
<evidence type="ECO:0000313" key="2">
    <source>
        <dbReference type="EMBL" id="SCA57107.1"/>
    </source>
</evidence>
<dbReference type="SUPFAM" id="SSF53850">
    <property type="entry name" value="Periplasmic binding protein-like II"/>
    <property type="match status" value="1"/>
</dbReference>
<sequence length="261" mass="29287">MIRLFIATLLLINGFGSLAYGDEKTPDDSFVIGTFSYPPLLHKGKDGAFSGTLGETVKLICEKAALNCRFKILPLKRVYQELRGGKVDALVTLDLGQFPKCCLISKWRSPWAAGLFSTLPANEIPKIEKEIYGKKLIVVNGMRSPYSFLPEMDKLAKEGKIKLYVSKHVSSSANMFAKGRAELLWGGEDFTWHLKKIAPHMAYNFRPLLKKNVVLWARKEHQGILDKFDEAVAQLRTEQTIGEDGKLHPDLMAQTYQEPAS</sequence>
<keyword evidence="3" id="KW-1185">Reference proteome</keyword>
<dbReference type="EMBL" id="FLYE01000034">
    <property type="protein sequence ID" value="SCA57107.1"/>
    <property type="molecule type" value="Genomic_DNA"/>
</dbReference>
<dbReference type="Proteomes" id="UP000231658">
    <property type="component" value="Unassembled WGS sequence"/>
</dbReference>
<feature type="signal peptide" evidence="1">
    <location>
        <begin position="1"/>
        <end position="19"/>
    </location>
</feature>
<evidence type="ECO:0008006" key="4">
    <source>
        <dbReference type="Google" id="ProtNLM"/>
    </source>
</evidence>
<dbReference type="STRING" id="1867952.MTBPR1_40130"/>
<reference evidence="2 3" key="1">
    <citation type="submission" date="2016-07" db="EMBL/GenBank/DDBJ databases">
        <authorList>
            <person name="Lefevre C.T."/>
        </authorList>
    </citation>
    <scope>NUCLEOTIDE SEQUENCE [LARGE SCALE GENOMIC DNA]</scope>
    <source>
        <strain evidence="2">PR1</strain>
    </source>
</reference>
<dbReference type="AlphaFoldDB" id="A0A1C3RIJ6"/>
<evidence type="ECO:0000256" key="1">
    <source>
        <dbReference type="SAM" id="SignalP"/>
    </source>
</evidence>
<feature type="chain" id="PRO_5008680803" description="Solute-binding protein family 3/N-terminal domain-containing protein" evidence="1">
    <location>
        <begin position="20"/>
        <end position="261"/>
    </location>
</feature>
<dbReference type="Gene3D" id="3.40.190.10">
    <property type="entry name" value="Periplasmic binding protein-like II"/>
    <property type="match status" value="2"/>
</dbReference>
<gene>
    <name evidence="2" type="ORF">MTBPR1_40130</name>
</gene>
<protein>
    <recommendedName>
        <fullName evidence="4">Solute-binding protein family 3/N-terminal domain-containing protein</fullName>
    </recommendedName>
</protein>
<proteinExistence type="predicted"/>